<evidence type="ECO:0000313" key="2">
    <source>
        <dbReference type="EMBL" id="KAK3864940.1"/>
    </source>
</evidence>
<feature type="non-terminal residue" evidence="2">
    <location>
        <position position="110"/>
    </location>
</feature>
<feature type="region of interest" description="Disordered" evidence="1">
    <location>
        <begin position="87"/>
        <end position="110"/>
    </location>
</feature>
<name>A0AAE1K7V1_PETCI</name>
<keyword evidence="3" id="KW-1185">Reference proteome</keyword>
<feature type="compositionally biased region" description="Acidic residues" evidence="1">
    <location>
        <begin position="96"/>
        <end position="110"/>
    </location>
</feature>
<feature type="compositionally biased region" description="Basic and acidic residues" evidence="1">
    <location>
        <begin position="1"/>
        <end position="33"/>
    </location>
</feature>
<feature type="region of interest" description="Disordered" evidence="1">
    <location>
        <begin position="1"/>
        <end position="38"/>
    </location>
</feature>
<protein>
    <submittedName>
        <fullName evidence="2">Uncharacterized protein</fullName>
    </submittedName>
</protein>
<organism evidence="2 3">
    <name type="scientific">Petrolisthes cinctipes</name>
    <name type="common">Flat porcelain crab</name>
    <dbReference type="NCBI Taxonomy" id="88211"/>
    <lineage>
        <taxon>Eukaryota</taxon>
        <taxon>Metazoa</taxon>
        <taxon>Ecdysozoa</taxon>
        <taxon>Arthropoda</taxon>
        <taxon>Crustacea</taxon>
        <taxon>Multicrustacea</taxon>
        <taxon>Malacostraca</taxon>
        <taxon>Eumalacostraca</taxon>
        <taxon>Eucarida</taxon>
        <taxon>Decapoda</taxon>
        <taxon>Pleocyemata</taxon>
        <taxon>Anomura</taxon>
        <taxon>Galatheoidea</taxon>
        <taxon>Porcellanidae</taxon>
        <taxon>Petrolisthes</taxon>
    </lineage>
</organism>
<comment type="caution">
    <text evidence="2">The sequence shown here is derived from an EMBL/GenBank/DDBJ whole genome shotgun (WGS) entry which is preliminary data.</text>
</comment>
<reference evidence="2" key="1">
    <citation type="submission" date="2023-10" db="EMBL/GenBank/DDBJ databases">
        <title>Genome assemblies of two species of porcelain crab, Petrolisthes cinctipes and Petrolisthes manimaculis (Anomura: Porcellanidae).</title>
        <authorList>
            <person name="Angst P."/>
        </authorList>
    </citation>
    <scope>NUCLEOTIDE SEQUENCE</scope>
    <source>
        <strain evidence="2">PB745_01</strain>
        <tissue evidence="2">Gill</tissue>
    </source>
</reference>
<dbReference type="EMBL" id="JAWQEG010003692">
    <property type="protein sequence ID" value="KAK3864940.1"/>
    <property type="molecule type" value="Genomic_DNA"/>
</dbReference>
<evidence type="ECO:0000313" key="3">
    <source>
        <dbReference type="Proteomes" id="UP001286313"/>
    </source>
</evidence>
<dbReference type="Proteomes" id="UP001286313">
    <property type="component" value="Unassembled WGS sequence"/>
</dbReference>
<sequence length="110" mass="12596">RKDEKLEVKQSQEEEEEKGSKEMKATGRKQVREEEAEMSTVKKMEVDISRRTDAPLCMYVITADSSHPCTCSPTHHVHDGISWRPRAHRGRIGGEATEDREEGREETEGE</sequence>
<accession>A0AAE1K7V1</accession>
<dbReference type="AlphaFoldDB" id="A0AAE1K7V1"/>
<gene>
    <name evidence="2" type="ORF">Pcinc_029415</name>
</gene>
<proteinExistence type="predicted"/>
<evidence type="ECO:0000256" key="1">
    <source>
        <dbReference type="SAM" id="MobiDB-lite"/>
    </source>
</evidence>